<organism evidence="4 5">
    <name type="scientific">Tenacibaculum maritimum NCIMB 2154</name>
    <dbReference type="NCBI Taxonomy" id="1349785"/>
    <lineage>
        <taxon>Bacteria</taxon>
        <taxon>Pseudomonadati</taxon>
        <taxon>Bacteroidota</taxon>
        <taxon>Flavobacteriia</taxon>
        <taxon>Flavobacteriales</taxon>
        <taxon>Flavobacteriaceae</taxon>
        <taxon>Tenacibaculum</taxon>
    </lineage>
</organism>
<sequence length="302" mass="34892">MKIVIAGGNGYLGKLLVNEFKKEKENIIYILTRTQQVNIDNVHFLCWDGVSKGYWTQFLEGADVLINLAGTSVNCSYTVKNKKAIYQSRIESTSLLCKVVQRLKHPPKVFIQTSSATIYKHSEKKLMKEKDGDIGTDFSMDVCKKWEAVFNTYRFPKTKKIITRTAIVLGNKGGAFPLMKRMAKFGLGGRQGKGSQFISWVTERDYVRAIKFLINKEEGIYNLCVPNPIRNVDFQKKLRRKLGVYFYINLPYWLLKIGAIVMRTETELLLKSRKVFPEKLLQQGFQFEEDQMDSFYANIFKK</sequence>
<gene>
    <name evidence="4" type="ORF">MARIT_2505</name>
</gene>
<dbReference type="InterPro" id="IPR036291">
    <property type="entry name" value="NAD(P)-bd_dom_sf"/>
</dbReference>
<evidence type="ECO:0000313" key="5">
    <source>
        <dbReference type="Proteomes" id="UP000231564"/>
    </source>
</evidence>
<dbReference type="KEGG" id="tmar:MARIT_2505"/>
<keyword evidence="5" id="KW-1185">Reference proteome</keyword>
<dbReference type="InterPro" id="IPR010099">
    <property type="entry name" value="SDR39U1"/>
</dbReference>
<dbReference type="InterPro" id="IPR013549">
    <property type="entry name" value="DUF1731"/>
</dbReference>
<protein>
    <recommendedName>
        <fullName evidence="6">TIGR01777 family protein</fullName>
    </recommendedName>
</protein>
<dbReference type="EMBL" id="LT634361">
    <property type="protein sequence ID" value="SFZ84062.1"/>
    <property type="molecule type" value="Genomic_DNA"/>
</dbReference>
<dbReference type="PANTHER" id="PTHR11092:SF0">
    <property type="entry name" value="EPIMERASE FAMILY PROTEIN SDR39U1"/>
    <property type="match status" value="1"/>
</dbReference>
<dbReference type="Proteomes" id="UP000231564">
    <property type="component" value="Chromosome MARIT"/>
</dbReference>
<dbReference type="InterPro" id="IPR001509">
    <property type="entry name" value="Epimerase_deHydtase"/>
</dbReference>
<proteinExistence type="inferred from homology"/>
<evidence type="ECO:0000313" key="4">
    <source>
        <dbReference type="EMBL" id="SFZ84062.1"/>
    </source>
</evidence>
<evidence type="ECO:0000259" key="3">
    <source>
        <dbReference type="Pfam" id="PF08338"/>
    </source>
</evidence>
<evidence type="ECO:0000259" key="2">
    <source>
        <dbReference type="Pfam" id="PF01370"/>
    </source>
</evidence>
<dbReference type="PANTHER" id="PTHR11092">
    <property type="entry name" value="SUGAR NUCLEOTIDE EPIMERASE RELATED"/>
    <property type="match status" value="1"/>
</dbReference>
<dbReference type="Gene3D" id="3.40.50.720">
    <property type="entry name" value="NAD(P)-binding Rossmann-like Domain"/>
    <property type="match status" value="1"/>
</dbReference>
<dbReference type="STRING" id="1349785.GCA_000509405_02327"/>
<dbReference type="RefSeq" id="WP_231975145.1">
    <property type="nucleotide sequence ID" value="NZ_CP138495.1"/>
</dbReference>
<dbReference type="AlphaFoldDB" id="A0A2H1ECR3"/>
<feature type="domain" description="NAD-dependent epimerase/dehydratase" evidence="2">
    <location>
        <begin position="3"/>
        <end position="125"/>
    </location>
</feature>
<evidence type="ECO:0000256" key="1">
    <source>
        <dbReference type="ARBA" id="ARBA00009353"/>
    </source>
</evidence>
<reference evidence="4 5" key="1">
    <citation type="submission" date="2016-11" db="EMBL/GenBank/DDBJ databases">
        <authorList>
            <person name="Jaros S."/>
            <person name="Januszkiewicz K."/>
            <person name="Wedrychowicz H."/>
        </authorList>
    </citation>
    <scope>NUCLEOTIDE SEQUENCE [LARGE SCALE GENOMIC DNA]</scope>
    <source>
        <strain evidence="4">NCIMB 2154T</strain>
    </source>
</reference>
<accession>A0A2H1ECR3</accession>
<dbReference type="Pfam" id="PF08338">
    <property type="entry name" value="DUF1731"/>
    <property type="match status" value="1"/>
</dbReference>
<name>A0A2H1ECR3_9FLAO</name>
<dbReference type="Pfam" id="PF01370">
    <property type="entry name" value="Epimerase"/>
    <property type="match status" value="1"/>
</dbReference>
<dbReference type="GeneID" id="47723969"/>
<dbReference type="SUPFAM" id="SSF51735">
    <property type="entry name" value="NAD(P)-binding Rossmann-fold domains"/>
    <property type="match status" value="1"/>
</dbReference>
<evidence type="ECO:0008006" key="6">
    <source>
        <dbReference type="Google" id="ProtNLM"/>
    </source>
</evidence>
<comment type="similarity">
    <text evidence="1">Belongs to the NAD(P)-dependent epimerase/dehydratase family. SDR39U1 subfamily.</text>
</comment>
<dbReference type="NCBIfam" id="TIGR01777">
    <property type="entry name" value="yfcH"/>
    <property type="match status" value="1"/>
</dbReference>
<feature type="domain" description="DUF1731" evidence="3">
    <location>
        <begin position="251"/>
        <end position="290"/>
    </location>
</feature>